<feature type="region of interest" description="Disordered" evidence="14">
    <location>
        <begin position="1"/>
        <end position="39"/>
    </location>
</feature>
<evidence type="ECO:0000313" key="17">
    <source>
        <dbReference type="EMBL" id="KAI1884859.1"/>
    </source>
</evidence>
<evidence type="ECO:0000256" key="9">
    <source>
        <dbReference type="ARBA" id="ARBA00023108"/>
    </source>
</evidence>
<name>A0A8T3CIF1_9TELE</name>
<keyword evidence="10" id="KW-0238">DNA-binding</keyword>
<dbReference type="InterPro" id="IPR036638">
    <property type="entry name" value="HLH_DNA-bd_sf"/>
</dbReference>
<feature type="domain" description="PAS" evidence="15">
    <location>
        <begin position="121"/>
        <end position="184"/>
    </location>
</feature>
<evidence type="ECO:0000256" key="13">
    <source>
        <dbReference type="ARBA" id="ARBA00023242"/>
    </source>
</evidence>
<proteinExistence type="predicted"/>
<dbReference type="FunFam" id="3.30.450.20:FF:000035">
    <property type="entry name" value="Aryl hydrocarbon receptor"/>
    <property type="match status" value="1"/>
</dbReference>
<feature type="region of interest" description="Disordered" evidence="14">
    <location>
        <begin position="844"/>
        <end position="882"/>
    </location>
</feature>
<keyword evidence="5" id="KW-0678">Repressor</keyword>
<keyword evidence="12" id="KW-0804">Transcription</keyword>
<dbReference type="SMART" id="SM00091">
    <property type="entry name" value="PAS"/>
    <property type="match status" value="1"/>
</dbReference>
<dbReference type="GO" id="GO:0005634">
    <property type="term" value="C:nucleus"/>
    <property type="evidence" value="ECO:0007669"/>
    <property type="project" value="UniProtKB-SubCell"/>
</dbReference>
<dbReference type="GO" id="GO:0005737">
    <property type="term" value="C:cytoplasm"/>
    <property type="evidence" value="ECO:0007669"/>
    <property type="project" value="UniProtKB-SubCell"/>
</dbReference>
<evidence type="ECO:0000256" key="8">
    <source>
        <dbReference type="ARBA" id="ARBA00023015"/>
    </source>
</evidence>
<dbReference type="AlphaFoldDB" id="A0A8T3CIF1"/>
<keyword evidence="18" id="KW-1185">Reference proteome</keyword>
<keyword evidence="6" id="KW-0677">Repeat</keyword>
<dbReference type="PANTHER" id="PTHR10649:SF17">
    <property type="entry name" value="ARYL HYDROCARBON RECEPTOR 2"/>
    <property type="match status" value="1"/>
</dbReference>
<evidence type="ECO:0000256" key="7">
    <source>
        <dbReference type="ARBA" id="ARBA00022765"/>
    </source>
</evidence>
<protein>
    <recommendedName>
        <fullName evidence="3">Aryl hydrocarbon receptor</fullName>
    </recommendedName>
</protein>
<dbReference type="InterPro" id="IPR000014">
    <property type="entry name" value="PAS"/>
</dbReference>
<dbReference type="SMART" id="SM00353">
    <property type="entry name" value="HLH"/>
    <property type="match status" value="1"/>
</dbReference>
<dbReference type="Pfam" id="PF14598">
    <property type="entry name" value="PAS_11"/>
    <property type="match status" value="1"/>
</dbReference>
<evidence type="ECO:0000256" key="4">
    <source>
        <dbReference type="ARBA" id="ARBA00022490"/>
    </source>
</evidence>
<evidence type="ECO:0000256" key="2">
    <source>
        <dbReference type="ARBA" id="ARBA00004496"/>
    </source>
</evidence>
<evidence type="ECO:0000256" key="12">
    <source>
        <dbReference type="ARBA" id="ARBA00023163"/>
    </source>
</evidence>
<accession>A0A8T3CIF1</accession>
<dbReference type="GO" id="GO:0048511">
    <property type="term" value="P:rhythmic process"/>
    <property type="evidence" value="ECO:0007669"/>
    <property type="project" value="UniProtKB-KW"/>
</dbReference>
<dbReference type="SUPFAM" id="SSF55785">
    <property type="entry name" value="PYP-like sensor domain (PAS domain)"/>
    <property type="match status" value="2"/>
</dbReference>
<dbReference type="GO" id="GO:1904613">
    <property type="term" value="P:cellular response to 2,3,7,8-tetrachlorodibenzodioxine"/>
    <property type="evidence" value="ECO:0007669"/>
    <property type="project" value="UniProtKB-ARBA"/>
</dbReference>
<keyword evidence="7" id="KW-0013">ADP-ribosylation</keyword>
<dbReference type="FunFam" id="3.30.450.20:FF:000019">
    <property type="entry name" value="Aryl hydrocarbon receptor 1"/>
    <property type="match status" value="1"/>
</dbReference>
<evidence type="ECO:0000259" key="15">
    <source>
        <dbReference type="PROSITE" id="PS50112"/>
    </source>
</evidence>
<organism evidence="17 18">
    <name type="scientific">Albula goreensis</name>
    <dbReference type="NCBI Taxonomy" id="1534307"/>
    <lineage>
        <taxon>Eukaryota</taxon>
        <taxon>Metazoa</taxon>
        <taxon>Chordata</taxon>
        <taxon>Craniata</taxon>
        <taxon>Vertebrata</taxon>
        <taxon>Euteleostomi</taxon>
        <taxon>Actinopterygii</taxon>
        <taxon>Neopterygii</taxon>
        <taxon>Teleostei</taxon>
        <taxon>Albuliformes</taxon>
        <taxon>Albulidae</taxon>
        <taxon>Albula</taxon>
    </lineage>
</organism>
<dbReference type="PANTHER" id="PTHR10649">
    <property type="entry name" value="ARYL HYDROCARBON RECEPTOR"/>
    <property type="match status" value="1"/>
</dbReference>
<feature type="domain" description="BHLH" evidence="16">
    <location>
        <begin position="25"/>
        <end position="78"/>
    </location>
</feature>
<dbReference type="GO" id="GO:0046983">
    <property type="term" value="F:protein dimerization activity"/>
    <property type="evidence" value="ECO:0007669"/>
    <property type="project" value="InterPro"/>
</dbReference>
<dbReference type="PROSITE" id="PS50888">
    <property type="entry name" value="BHLH"/>
    <property type="match status" value="1"/>
</dbReference>
<keyword evidence="4" id="KW-0963">Cytoplasm</keyword>
<feature type="compositionally biased region" description="Low complexity" evidence="14">
    <location>
        <begin position="851"/>
        <end position="862"/>
    </location>
</feature>
<dbReference type="Gene3D" id="4.10.280.10">
    <property type="entry name" value="Helix-loop-helix DNA-binding domain"/>
    <property type="match status" value="1"/>
</dbReference>
<evidence type="ECO:0000259" key="16">
    <source>
        <dbReference type="PROSITE" id="PS50888"/>
    </source>
</evidence>
<feature type="compositionally biased region" description="Polar residues" evidence="14">
    <location>
        <begin position="863"/>
        <end position="882"/>
    </location>
</feature>
<evidence type="ECO:0000256" key="1">
    <source>
        <dbReference type="ARBA" id="ARBA00004123"/>
    </source>
</evidence>
<dbReference type="EMBL" id="JAERUA010000021">
    <property type="protein sequence ID" value="KAI1884859.1"/>
    <property type="molecule type" value="Genomic_DNA"/>
</dbReference>
<dbReference type="InterPro" id="IPR011598">
    <property type="entry name" value="bHLH_dom"/>
</dbReference>
<dbReference type="GO" id="GO:0006805">
    <property type="term" value="P:xenobiotic metabolic process"/>
    <property type="evidence" value="ECO:0007669"/>
    <property type="project" value="InterPro"/>
</dbReference>
<dbReference type="GO" id="GO:0000976">
    <property type="term" value="F:transcription cis-regulatory region binding"/>
    <property type="evidence" value="ECO:0007669"/>
    <property type="project" value="TreeGrafter"/>
</dbReference>
<dbReference type="SMART" id="SM00086">
    <property type="entry name" value="PAC"/>
    <property type="match status" value="1"/>
</dbReference>
<dbReference type="Pfam" id="PF23183">
    <property type="entry name" value="bHLH_NPAS4"/>
    <property type="match status" value="1"/>
</dbReference>
<sequence>MLGNVGIYAAKKRKKPVQKIPKPPPSDGVKSNPSKRHRDRLNGELDKLTSLLPFSDDVRARLDKLSVLRLSVGYLKVKSFFNATMQKGNTSWTGDRAVGFGGNGQNVTTIDGVTISEGDLLLQALNGFVLVVTAEGYVFYSSQTIQDYLGFHQSDIVHQSVFELIHTDDRAMFRRQLHFALNPNQTNPEQREEDCLPGMQSSSDISSNIVSYDPQHIPPENSSFLERNFMCRFRCLLDNSSGFLALNFQGRLKYLHGQNRVAEDGTTGHPQLALFAIATPVQPPSIMEIRTKTLIFQSKHKLDFTPTGIDTRGKVVLGYTEMELCLRGSGYQFIHASDMMYCADNHVRMIKTGESGFTVFRLLTKTGAWVWVQANARLVYKGGRPDFIIARQRALTNEEGEEHLRQRKMQLPFNFATGEGVLYDTGPTLDIASENGKGAKIRKMQDQKDLNPDSLLGSLLKQDQSIYIQPPDADPQFSLEKAFMDSHALLSIPGDTWQKPTGVVKEESAMQAMIDTLEQIVGDRAFCSSMEELDTAELKEWENALLRMNIRDNDMSVELNDILTNDIFSYVEEALFKEASVSPSSGQLSAMETNPGPPRDFPSNPLGNQASFVEVPGSLPDVELQTSMLTGSQGFNHCNSILIDQARAEPQTSFLGVGGQGAGNEVRGMQKLTHVGPQIPAQMQQSEVFTPPLKLPDLRTQSGLVNFDPALASAGSRGQAHSIPGPKAVHGPSTVNGLCSRNQIRSSPHSARQIHSNPMAPSLQNQMHPEISVQPMAFQQQNSTVQSNQVLLTQDSQWVSSIPNTNFAENLLETCASNVSVQPDLFSPSLPACLQGQFSLQTQSSPNQRLQPWKQQPQKPQPLTTSTQNGHQHPSSCFSQVQGFQRSPPEAFLQQSVQNCGVGYTPVKMATSTYPSHPQGELLVDAPPTTSSSCMFKSSDPPTNGVHFNDIAPVVTPTVSCPTQVPPYNQSPPQASCYFQRNASEPIAGTMAIPQGDTNVSPPSCQIAPNFTQENLLAQAQYLNCSSQTQISSHPEENRPFAFHPLTNGTTYFSESNQTNCCDF</sequence>
<comment type="caution">
    <text evidence="17">The sequence shown here is derived from an EMBL/GenBank/DDBJ whole genome shotgun (WGS) entry which is preliminary data.</text>
</comment>
<evidence type="ECO:0000256" key="6">
    <source>
        <dbReference type="ARBA" id="ARBA00022737"/>
    </source>
</evidence>
<dbReference type="InterPro" id="IPR056192">
    <property type="entry name" value="bHLH_NPAS4"/>
</dbReference>
<dbReference type="Pfam" id="PF00989">
    <property type="entry name" value="PAS"/>
    <property type="match status" value="1"/>
</dbReference>
<keyword evidence="8" id="KW-0805">Transcription regulation</keyword>
<comment type="subcellular location">
    <subcellularLocation>
        <location evidence="2">Cytoplasm</location>
    </subcellularLocation>
    <subcellularLocation>
        <location evidence="1">Nucleus</location>
    </subcellularLocation>
</comment>
<evidence type="ECO:0000313" key="18">
    <source>
        <dbReference type="Proteomes" id="UP000829720"/>
    </source>
</evidence>
<dbReference type="Gene3D" id="3.30.450.20">
    <property type="entry name" value="PAS domain"/>
    <property type="match status" value="2"/>
</dbReference>
<dbReference type="InterPro" id="IPR013767">
    <property type="entry name" value="PAS_fold"/>
</dbReference>
<reference evidence="17" key="1">
    <citation type="submission" date="2021-01" db="EMBL/GenBank/DDBJ databases">
        <authorList>
            <person name="Zahm M."/>
            <person name="Roques C."/>
            <person name="Cabau C."/>
            <person name="Klopp C."/>
            <person name="Donnadieu C."/>
            <person name="Jouanno E."/>
            <person name="Lampietro C."/>
            <person name="Louis A."/>
            <person name="Herpin A."/>
            <person name="Echchiki A."/>
            <person name="Berthelot C."/>
            <person name="Parey E."/>
            <person name="Roest-Crollius H."/>
            <person name="Braasch I."/>
            <person name="Postlethwait J."/>
            <person name="Bobe J."/>
            <person name="Montfort J."/>
            <person name="Bouchez O."/>
            <person name="Begum T."/>
            <person name="Mejri S."/>
            <person name="Adams A."/>
            <person name="Chen W.-J."/>
            <person name="Guiguen Y."/>
        </authorList>
    </citation>
    <scope>NUCLEOTIDE SEQUENCE</scope>
    <source>
        <tissue evidence="17">Blood</tissue>
    </source>
</reference>
<dbReference type="SUPFAM" id="SSF47459">
    <property type="entry name" value="HLH, helix-loop-helix DNA-binding domain"/>
    <property type="match status" value="1"/>
</dbReference>
<dbReference type="FunFam" id="4.10.280.10:FF:000024">
    <property type="entry name" value="Aryl hydrocarbon receptor 2"/>
    <property type="match status" value="1"/>
</dbReference>
<evidence type="ECO:0000256" key="3">
    <source>
        <dbReference type="ARBA" id="ARBA00015909"/>
    </source>
</evidence>
<dbReference type="Proteomes" id="UP000829720">
    <property type="component" value="Unassembled WGS sequence"/>
</dbReference>
<gene>
    <name evidence="17" type="ORF">AGOR_G00214190</name>
</gene>
<evidence type="ECO:0000256" key="11">
    <source>
        <dbReference type="ARBA" id="ARBA00023159"/>
    </source>
</evidence>
<keyword evidence="11" id="KW-0010">Activator</keyword>
<evidence type="ECO:0000256" key="5">
    <source>
        <dbReference type="ARBA" id="ARBA00022491"/>
    </source>
</evidence>
<dbReference type="CDD" id="cd00130">
    <property type="entry name" value="PAS"/>
    <property type="match status" value="2"/>
</dbReference>
<keyword evidence="9" id="KW-0090">Biological rhythms</keyword>
<dbReference type="InterPro" id="IPR001610">
    <property type="entry name" value="PAC"/>
</dbReference>
<keyword evidence="13" id="KW-0539">Nucleus</keyword>
<dbReference type="PROSITE" id="PS50112">
    <property type="entry name" value="PAS"/>
    <property type="match status" value="1"/>
</dbReference>
<dbReference type="InterPro" id="IPR039091">
    <property type="entry name" value="AHR/AHRR"/>
</dbReference>
<evidence type="ECO:0000256" key="10">
    <source>
        <dbReference type="ARBA" id="ARBA00023125"/>
    </source>
</evidence>
<dbReference type="GO" id="GO:0034751">
    <property type="term" value="C:aryl hydrocarbon receptor complex"/>
    <property type="evidence" value="ECO:0007669"/>
    <property type="project" value="TreeGrafter"/>
</dbReference>
<dbReference type="OrthoDB" id="6099906at2759"/>
<dbReference type="GO" id="GO:0004879">
    <property type="term" value="F:nuclear receptor activity"/>
    <property type="evidence" value="ECO:0007669"/>
    <property type="project" value="TreeGrafter"/>
</dbReference>
<dbReference type="CDD" id="cd19696">
    <property type="entry name" value="bHLH-PAS_AhR_like"/>
    <property type="match status" value="1"/>
</dbReference>
<dbReference type="InterPro" id="IPR035965">
    <property type="entry name" value="PAS-like_dom_sf"/>
</dbReference>
<evidence type="ECO:0000256" key="14">
    <source>
        <dbReference type="SAM" id="MobiDB-lite"/>
    </source>
</evidence>